<dbReference type="CDD" id="cd03263">
    <property type="entry name" value="ABC_subfamily_A"/>
    <property type="match status" value="2"/>
</dbReference>
<dbReference type="PROSITE" id="PS00211">
    <property type="entry name" value="ABC_TRANSPORTER_1"/>
    <property type="match status" value="1"/>
</dbReference>
<feature type="transmembrane region" description="Helical" evidence="9">
    <location>
        <begin position="316"/>
        <end position="340"/>
    </location>
</feature>
<reference evidence="11" key="2">
    <citation type="journal article" date="2014" name="BMC Genomics">
        <title>A genomic perspective to assessing quality of mass-reared SIT flies used in Mediterranean fruit fly (Ceratitis capitata) eradication in California.</title>
        <authorList>
            <person name="Calla B."/>
            <person name="Hall B."/>
            <person name="Hou S."/>
            <person name="Geib S.M."/>
        </authorList>
    </citation>
    <scope>NUCLEOTIDE SEQUENCE</scope>
</reference>
<dbReference type="EMBL" id="GAMC01019797">
    <property type="protein sequence ID" value="JAB86758.1"/>
    <property type="molecule type" value="mRNA"/>
</dbReference>
<dbReference type="PROSITE" id="PS50893">
    <property type="entry name" value="ABC_TRANSPORTER_2"/>
    <property type="match status" value="2"/>
</dbReference>
<evidence type="ECO:0000256" key="6">
    <source>
        <dbReference type="ARBA" id="ARBA00022840"/>
    </source>
</evidence>
<protein>
    <submittedName>
        <fullName evidence="11">ATP-binding cassette sub-family A member 3</fullName>
    </submittedName>
</protein>
<keyword evidence="6 11" id="KW-0067">ATP-binding</keyword>
<dbReference type="EMBL" id="GAMC01019799">
    <property type="protein sequence ID" value="JAB86756.1"/>
    <property type="molecule type" value="mRNA"/>
</dbReference>
<dbReference type="GO" id="GO:0140359">
    <property type="term" value="F:ABC-type transporter activity"/>
    <property type="evidence" value="ECO:0007669"/>
    <property type="project" value="InterPro"/>
</dbReference>
<dbReference type="InterPro" id="IPR026082">
    <property type="entry name" value="ABCA"/>
</dbReference>
<feature type="transmembrane region" description="Helical" evidence="9">
    <location>
        <begin position="1146"/>
        <end position="1163"/>
    </location>
</feature>
<feature type="transmembrane region" description="Helical" evidence="9">
    <location>
        <begin position="1243"/>
        <end position="1262"/>
    </location>
</feature>
<evidence type="ECO:0000256" key="8">
    <source>
        <dbReference type="ARBA" id="ARBA00023136"/>
    </source>
</evidence>
<dbReference type="InterPro" id="IPR013525">
    <property type="entry name" value="ABC2_TM"/>
</dbReference>
<dbReference type="OrthoDB" id="6512918at2759"/>
<feature type="transmembrane region" description="Helical" evidence="9">
    <location>
        <begin position="419"/>
        <end position="439"/>
    </location>
</feature>
<feature type="domain" description="ABC transporter" evidence="10">
    <location>
        <begin position="543"/>
        <end position="772"/>
    </location>
</feature>
<keyword evidence="3 9" id="KW-0812">Transmembrane</keyword>
<evidence type="ECO:0000256" key="3">
    <source>
        <dbReference type="ARBA" id="ARBA00022692"/>
    </source>
</evidence>
<feature type="transmembrane region" description="Helical" evidence="9">
    <location>
        <begin position="1175"/>
        <end position="1199"/>
    </location>
</feature>
<keyword evidence="8 9" id="KW-0472">Membrane</keyword>
<evidence type="ECO:0000256" key="9">
    <source>
        <dbReference type="SAM" id="Phobius"/>
    </source>
</evidence>
<feature type="transmembrane region" description="Helical" evidence="9">
    <location>
        <begin position="360"/>
        <end position="382"/>
    </location>
</feature>
<dbReference type="Pfam" id="PF00005">
    <property type="entry name" value="ABC_tran"/>
    <property type="match status" value="2"/>
</dbReference>
<dbReference type="GO" id="GO:0005319">
    <property type="term" value="F:lipid transporter activity"/>
    <property type="evidence" value="ECO:0007669"/>
    <property type="project" value="TreeGrafter"/>
</dbReference>
<dbReference type="GO" id="GO:0016020">
    <property type="term" value="C:membrane"/>
    <property type="evidence" value="ECO:0007669"/>
    <property type="project" value="UniProtKB-SubCell"/>
</dbReference>
<keyword evidence="4" id="KW-0677">Repeat</keyword>
<feature type="transmembrane region" description="Helical" evidence="9">
    <location>
        <begin position="1096"/>
        <end position="1116"/>
    </location>
</feature>
<feature type="transmembrane region" description="Helical" evidence="9">
    <location>
        <begin position="34"/>
        <end position="55"/>
    </location>
</feature>
<sequence>MDASNGHVKVSSWEKFKLLLWKNWSLQWNHKLELVVELLLPAVFSLLLVLVRVLVEVDSMDVTYYEPLNISNLNVFDKELANARRVKQMIGLYKGDSDALSTKARANRPLSRLAYAPNNTFLEAIIIEATESLNLEGYDSYPNASALENAFTTANYLAGVQFDESLININDYPSNFVYSLRFPSELRTATRTLGWTWLTSKLFPVFDTPGPRNPTDEDGGLPVGYLREGFLPVQQAISMAYLKLAGNRDNLPYVEMQRYPYPEYISDPLIEALETILSLIVVLSFIYPCTSITKNITVEKEKQLKEVMKIMGLNNWLHWTAWFVKSFIMLGVSSVLIILLIKIKWVEGVSVLTFSDWSVLLVFLLVYTIASICFCFMMATFFSSASTAAAVTGLVWFITYLPLSFTVRNYEQMSLGSKLGWCLISNTAMGFGFKEILGFEGSGEGLQWSNLFKTVSVDSNLTVGAIMLMMLGSSVIYMLICLYVEQIMPGDFGVPKKWNFPLTRSFWCGQKDYAGVEDMTSASIERKNLEAFEPEPVSKHVGLQVKNLKKRFGDKYAVKGVSVNMYEDEITVLLGHNGAGKTTTISMLTGMFPPTAGTAVINGYDIRTNIEGARMSLGICPQHNVLFDDLSVADHIVFFSRLRGLKGDEIRDEIDKYLRMIELEDKANVASKNLSGGMKRKLSVCSALCGGTKVVLCDEPSSGLDPAARRQLWDLLQAEKIGRTLLLTTHFMDEADVLGDRIAIMCDGELKCHGTSFFLKKKYGSGYRLICVKRDGCKANEVTALLSKYIPGIRPEADIGAELSYQLPDNYSARFEEMFSDLETNSGNLMLGGYGVGITSMEEVFMKVGAENSGNGTKKEQLTIMNGGSGYNDDDVESINSDNMFSENTRLLRGKDLYLNQWHAMFLKKYLYTWRKKLLFLIQNCLPIFFVVITILISRNASTFRQLPAIKISLTQYPNTFTVLETAEDIAPGSIEQRIAAEYKSIVGSYGSHHKLQLTEDKNFTQYILDLGQTEQVRINSRYVAAATVSNGTITAWLNNQPLHTAPLTVNLVHNAMAKVLLGSEASITVINAPLPYSLETKLAQLNAGTNVGTQLATNVGFCMCFVSAFYILFLIKERETRSKLLQFVGGVRVWTFWLSQLLWDMATYALTALIVIITLACFQEEGYANFGDLIRYFFLLIMFGFSVLPFTYLLSFLFSEPATGFSRASTINIFVGVALFVVIVIMSYDIFDTKDVADGLQWFFRIFPHFSLAMGWNNLYVNWATRNTCNSEVLQVLPDALRCALLPKCCTTVPYFAFEEPGIMREIIYLTATTVVFFLVIIIREYGLIDELIYLIRKKLFKPPPPPPEDSYFDDDVANEKERILKMSSDQIANQNLVLNGVTKYYGKFLAVNQVSLCVKEHECFGLLGVNGAGKTTTFKMMTGDERITFGSAYIKGMSLESEMSQIYQDIGYCPQFDALIDDLTGRETLHIFCLLRGVRRARINRIIEDLAKSFGFKKHLDKPTINYSGGNKRKLSTAIAVIGSPSVIYLDEPTTGMDPAARRQLWNMVCRIRDSGKSIVLTSHSMEECEALCTRLAIMVNGEFKCIGSTQHLKNKFSKGLILKIKVRRAADPKRPSIRSSLGRGSGLSPTHVKMQQDIIVVKEFVERMFPQALLQEEYQGILTFYIPLSAIKWSSIFGLMEKNREMLNIEDYSISQTTLEEIFLEFAKYQREDPRTLNIKKERCNCWRNCQILRCCVTRSNAQKHEYHLQQASDNELEQIRPGQFRTNGVAV</sequence>
<evidence type="ECO:0000313" key="11">
    <source>
        <dbReference type="EMBL" id="JAB86760.1"/>
    </source>
</evidence>
<name>W8AEW5_CERCA</name>
<dbReference type="Gene3D" id="3.40.50.300">
    <property type="entry name" value="P-loop containing nucleotide triphosphate hydrolases"/>
    <property type="match status" value="2"/>
</dbReference>
<dbReference type="PANTHER" id="PTHR19229">
    <property type="entry name" value="ATP-BINDING CASSETTE TRANSPORTER SUBFAMILY A ABCA"/>
    <property type="match status" value="1"/>
</dbReference>
<proteinExistence type="evidence at transcript level"/>
<feature type="domain" description="ABC transporter" evidence="10">
    <location>
        <begin position="1378"/>
        <end position="1608"/>
    </location>
</feature>
<evidence type="ECO:0000256" key="7">
    <source>
        <dbReference type="ARBA" id="ARBA00022989"/>
    </source>
</evidence>
<feature type="transmembrane region" description="Helical" evidence="9">
    <location>
        <begin position="276"/>
        <end position="296"/>
    </location>
</feature>
<dbReference type="Pfam" id="PF23321">
    <property type="entry name" value="R1_ABCA1"/>
    <property type="match status" value="1"/>
</dbReference>
<evidence type="ECO:0000259" key="10">
    <source>
        <dbReference type="PROSITE" id="PS50893"/>
    </source>
</evidence>
<reference evidence="11" key="1">
    <citation type="submission" date="2013-07" db="EMBL/GenBank/DDBJ databases">
        <authorList>
            <person name="Geib S."/>
        </authorList>
    </citation>
    <scope>NUCLEOTIDE SEQUENCE</scope>
</reference>
<dbReference type="InterPro" id="IPR056264">
    <property type="entry name" value="R2_ABCA1-4-like"/>
</dbReference>
<keyword evidence="2" id="KW-0813">Transport</keyword>
<feature type="transmembrane region" description="Helical" evidence="9">
    <location>
        <begin position="459"/>
        <end position="484"/>
    </location>
</feature>
<dbReference type="SUPFAM" id="SSF52540">
    <property type="entry name" value="P-loop containing nucleoside triphosphate hydrolases"/>
    <property type="match status" value="2"/>
</dbReference>
<evidence type="ECO:0000256" key="2">
    <source>
        <dbReference type="ARBA" id="ARBA00022448"/>
    </source>
</evidence>
<dbReference type="EMBL" id="GAMC01019795">
    <property type="protein sequence ID" value="JAB86760.1"/>
    <property type="molecule type" value="mRNA"/>
</dbReference>
<dbReference type="InterPro" id="IPR027417">
    <property type="entry name" value="P-loop_NTPase"/>
</dbReference>
<keyword evidence="5" id="KW-0547">Nucleotide-binding</keyword>
<dbReference type="FunFam" id="3.40.50.300:FF:000327">
    <property type="entry name" value="ATP-binding cassette sub-family A member 3"/>
    <property type="match status" value="1"/>
</dbReference>
<feature type="transmembrane region" description="Helical" evidence="9">
    <location>
        <begin position="1211"/>
        <end position="1231"/>
    </location>
</feature>
<dbReference type="InterPro" id="IPR003439">
    <property type="entry name" value="ABC_transporter-like_ATP-bd"/>
</dbReference>
<organism evidence="11">
    <name type="scientific">Ceratitis capitata</name>
    <name type="common">Mediterranean fruit fly</name>
    <name type="synonym">Tephritis capitata</name>
    <dbReference type="NCBI Taxonomy" id="7213"/>
    <lineage>
        <taxon>Eukaryota</taxon>
        <taxon>Metazoa</taxon>
        <taxon>Ecdysozoa</taxon>
        <taxon>Arthropoda</taxon>
        <taxon>Hexapoda</taxon>
        <taxon>Insecta</taxon>
        <taxon>Pterygota</taxon>
        <taxon>Neoptera</taxon>
        <taxon>Endopterygota</taxon>
        <taxon>Diptera</taxon>
        <taxon>Brachycera</taxon>
        <taxon>Muscomorpha</taxon>
        <taxon>Tephritoidea</taxon>
        <taxon>Tephritidae</taxon>
        <taxon>Ceratitis</taxon>
        <taxon>Ceratitis</taxon>
    </lineage>
</organism>
<dbReference type="SMART" id="SM00382">
    <property type="entry name" value="AAA"/>
    <property type="match status" value="2"/>
</dbReference>
<accession>W8AEW5</accession>
<dbReference type="GO" id="GO:0016887">
    <property type="term" value="F:ATP hydrolysis activity"/>
    <property type="evidence" value="ECO:0007669"/>
    <property type="project" value="InterPro"/>
</dbReference>
<evidence type="ECO:0000256" key="1">
    <source>
        <dbReference type="ARBA" id="ARBA00004141"/>
    </source>
</evidence>
<dbReference type="FunFam" id="3.40.50.300:FF:000298">
    <property type="entry name" value="ATP-binding cassette sub-family A member 12"/>
    <property type="match status" value="1"/>
</dbReference>
<dbReference type="InterPro" id="IPR003593">
    <property type="entry name" value="AAA+_ATPase"/>
</dbReference>
<evidence type="ECO:0000256" key="5">
    <source>
        <dbReference type="ARBA" id="ARBA00022741"/>
    </source>
</evidence>
<gene>
    <name evidence="11" type="primary">ABCA3</name>
</gene>
<comment type="subcellular location">
    <subcellularLocation>
        <location evidence="1">Membrane</location>
        <topology evidence="1">Multi-pass membrane protein</topology>
    </subcellularLocation>
</comment>
<dbReference type="GO" id="GO:0005524">
    <property type="term" value="F:ATP binding"/>
    <property type="evidence" value="ECO:0007669"/>
    <property type="project" value="UniProtKB-KW"/>
</dbReference>
<evidence type="ECO:0000256" key="4">
    <source>
        <dbReference type="ARBA" id="ARBA00022737"/>
    </source>
</evidence>
<dbReference type="InterPro" id="IPR017871">
    <property type="entry name" value="ABC_transporter-like_CS"/>
</dbReference>
<dbReference type="Pfam" id="PF12698">
    <property type="entry name" value="ABC2_membrane_3"/>
    <property type="match status" value="2"/>
</dbReference>
<keyword evidence="7 9" id="KW-1133">Transmembrane helix</keyword>
<dbReference type="PANTHER" id="PTHR19229:SF250">
    <property type="entry name" value="ABC TRANSPORTER DOMAIN-CONTAINING PROTEIN-RELATED"/>
    <property type="match status" value="1"/>
</dbReference>
<feature type="transmembrane region" description="Helical" evidence="9">
    <location>
        <begin position="388"/>
        <end position="407"/>
    </location>
</feature>
<feature type="transmembrane region" description="Helical" evidence="9">
    <location>
        <begin position="918"/>
        <end position="937"/>
    </location>
</feature>
<feature type="transmembrane region" description="Helical" evidence="9">
    <location>
        <begin position="1308"/>
        <end position="1330"/>
    </location>
</feature>